<evidence type="ECO:0000313" key="5">
    <source>
        <dbReference type="Proteomes" id="UP000317835"/>
    </source>
</evidence>
<keyword evidence="5" id="KW-1185">Reference proteome</keyword>
<proteinExistence type="predicted"/>
<dbReference type="KEGG" id="tpla:ElP_03000"/>
<dbReference type="InterPro" id="IPR005532">
    <property type="entry name" value="SUMF_dom"/>
</dbReference>
<dbReference type="Proteomes" id="UP000317835">
    <property type="component" value="Chromosome"/>
</dbReference>
<feature type="transmembrane region" description="Helical" evidence="2">
    <location>
        <begin position="23"/>
        <end position="46"/>
    </location>
</feature>
<dbReference type="PANTHER" id="PTHR23150:SF19">
    <property type="entry name" value="FORMYLGLYCINE-GENERATING ENZYME"/>
    <property type="match status" value="1"/>
</dbReference>
<dbReference type="SUPFAM" id="SSF56436">
    <property type="entry name" value="C-type lectin-like"/>
    <property type="match status" value="1"/>
</dbReference>
<name>A0A518GV60_9BACT</name>
<gene>
    <name evidence="4" type="primary">pkn1_1</name>
    <name evidence="4" type="ORF">ElP_03000</name>
</gene>
<keyword evidence="4" id="KW-0418">Kinase</keyword>
<dbReference type="PANTHER" id="PTHR23150">
    <property type="entry name" value="SULFATASE MODIFYING FACTOR 1, 2"/>
    <property type="match status" value="1"/>
</dbReference>
<reference evidence="4 5" key="1">
    <citation type="submission" date="2019-02" db="EMBL/GenBank/DDBJ databases">
        <title>Deep-cultivation of Planctomycetes and their phenomic and genomic characterization uncovers novel biology.</title>
        <authorList>
            <person name="Wiegand S."/>
            <person name="Jogler M."/>
            <person name="Boedeker C."/>
            <person name="Pinto D."/>
            <person name="Vollmers J."/>
            <person name="Rivas-Marin E."/>
            <person name="Kohn T."/>
            <person name="Peeters S.H."/>
            <person name="Heuer A."/>
            <person name="Rast P."/>
            <person name="Oberbeckmann S."/>
            <person name="Bunk B."/>
            <person name="Jeske O."/>
            <person name="Meyerdierks A."/>
            <person name="Storesund J.E."/>
            <person name="Kallscheuer N."/>
            <person name="Luecker S."/>
            <person name="Lage O.M."/>
            <person name="Pohl T."/>
            <person name="Merkel B.J."/>
            <person name="Hornburger P."/>
            <person name="Mueller R.-W."/>
            <person name="Bruemmer F."/>
            <person name="Labrenz M."/>
            <person name="Spormann A.M."/>
            <person name="Op den Camp H."/>
            <person name="Overmann J."/>
            <person name="Amann R."/>
            <person name="Jetten M.S.M."/>
            <person name="Mascher T."/>
            <person name="Medema M.H."/>
            <person name="Devos D.P."/>
            <person name="Kaster A.-K."/>
            <person name="Ovreas L."/>
            <person name="Rohde M."/>
            <person name="Galperin M.Y."/>
            <person name="Jogler C."/>
        </authorList>
    </citation>
    <scope>NUCLEOTIDE SEQUENCE [LARGE SCALE GENOMIC DNA]</scope>
    <source>
        <strain evidence="4 5">ElP</strain>
    </source>
</reference>
<sequence>MSKASKTKSKAKAPAQAAGTGPWWWLLAPVVAVAAVLTLYSGSFFVRSGGAGGSPRSVAESDSSAGRGAAIAPKPAESPSKGKDARPASPEHSIRDATPPGPPPGEGMVWVPGGTYWMGTDDPQFPDAHPVHLVTVDGFWMDRTEVTNAQFREFADATGYETVAERTPSYEEIVAQLPPGQPKPPREQVEPMLEPGSICFSPPDHPVRLDNAMQWWVWQPGASWREPEGPGSNLEGRMDHPVVHVAFEDAIAYAEWAGKRLPTEAEWEFAARGGLDRATYTWGDERHPDGRPMVNNWQGDFPREDTAEDGFAGVAPVAEFPANGFGLHDMAGNVWEWCADWYRPDYYRSSPRSNPPGPEDSIDPMEPGVPKRVQRGGSFMCSDLYCVRYRVGTRGKGAADSGHPHVGFRCVADAGPVE</sequence>
<keyword evidence="2" id="KW-1133">Transmembrane helix</keyword>
<dbReference type="Gene3D" id="3.90.1580.10">
    <property type="entry name" value="paralog of FGE (formylglycine-generating enzyme)"/>
    <property type="match status" value="1"/>
</dbReference>
<dbReference type="Pfam" id="PF03781">
    <property type="entry name" value="FGE-sulfatase"/>
    <property type="match status" value="1"/>
</dbReference>
<keyword evidence="4" id="KW-0808">Transferase</keyword>
<feature type="region of interest" description="Disordered" evidence="1">
    <location>
        <begin position="50"/>
        <end position="110"/>
    </location>
</feature>
<feature type="domain" description="Sulfatase-modifying factor enzyme-like" evidence="3">
    <location>
        <begin position="106"/>
        <end position="411"/>
    </location>
</feature>
<dbReference type="AlphaFoldDB" id="A0A518GV60"/>
<evidence type="ECO:0000259" key="3">
    <source>
        <dbReference type="Pfam" id="PF03781"/>
    </source>
</evidence>
<keyword evidence="2" id="KW-0472">Membrane</keyword>
<dbReference type="InterPro" id="IPR016187">
    <property type="entry name" value="CTDL_fold"/>
</dbReference>
<dbReference type="EC" id="2.7.11.1" evidence="4"/>
<keyword evidence="2" id="KW-0812">Transmembrane</keyword>
<protein>
    <submittedName>
        <fullName evidence="4">Serine/threonine-protein kinase pkn1</fullName>
        <ecNumber evidence="4">2.7.11.1</ecNumber>
    </submittedName>
</protein>
<evidence type="ECO:0000313" key="4">
    <source>
        <dbReference type="EMBL" id="QDV32468.1"/>
    </source>
</evidence>
<dbReference type="InterPro" id="IPR042095">
    <property type="entry name" value="SUMF_sf"/>
</dbReference>
<evidence type="ECO:0000256" key="1">
    <source>
        <dbReference type="SAM" id="MobiDB-lite"/>
    </source>
</evidence>
<dbReference type="InterPro" id="IPR051043">
    <property type="entry name" value="Sulfatase_Mod_Factor_Kinase"/>
</dbReference>
<dbReference type="GO" id="GO:0120147">
    <property type="term" value="F:formylglycine-generating oxidase activity"/>
    <property type="evidence" value="ECO:0007669"/>
    <property type="project" value="TreeGrafter"/>
</dbReference>
<accession>A0A518GV60</accession>
<dbReference type="GO" id="GO:0004674">
    <property type="term" value="F:protein serine/threonine kinase activity"/>
    <property type="evidence" value="ECO:0007669"/>
    <property type="project" value="UniProtKB-EC"/>
</dbReference>
<organism evidence="4 5">
    <name type="scientific">Tautonia plasticadhaerens</name>
    <dbReference type="NCBI Taxonomy" id="2527974"/>
    <lineage>
        <taxon>Bacteria</taxon>
        <taxon>Pseudomonadati</taxon>
        <taxon>Planctomycetota</taxon>
        <taxon>Planctomycetia</taxon>
        <taxon>Isosphaerales</taxon>
        <taxon>Isosphaeraceae</taxon>
        <taxon>Tautonia</taxon>
    </lineage>
</organism>
<dbReference type="EMBL" id="CP036426">
    <property type="protein sequence ID" value="QDV32468.1"/>
    <property type="molecule type" value="Genomic_DNA"/>
</dbReference>
<evidence type="ECO:0000256" key="2">
    <source>
        <dbReference type="SAM" id="Phobius"/>
    </source>
</evidence>
<feature type="region of interest" description="Disordered" evidence="1">
    <location>
        <begin position="349"/>
        <end position="374"/>
    </location>
</feature>
<dbReference type="RefSeq" id="WP_231749390.1">
    <property type="nucleotide sequence ID" value="NZ_CP036426.1"/>
</dbReference>